<comment type="similarity">
    <text evidence="2 3">Belongs to the pyridoxal phosphate-binding protein YggS/PROSC family.</text>
</comment>
<evidence type="ECO:0000256" key="2">
    <source>
        <dbReference type="HAMAP-Rule" id="MF_02087"/>
    </source>
</evidence>
<accession>A0ABP7A7Q1</accession>
<evidence type="ECO:0000313" key="5">
    <source>
        <dbReference type="EMBL" id="GAA3626480.1"/>
    </source>
</evidence>
<dbReference type="InterPro" id="IPR001608">
    <property type="entry name" value="Ala_racemase_N"/>
</dbReference>
<gene>
    <name evidence="5" type="ORF">GCM10022223_49690</name>
</gene>
<dbReference type="PROSITE" id="PS01211">
    <property type="entry name" value="UPF0001"/>
    <property type="match status" value="1"/>
</dbReference>
<protein>
    <recommendedName>
        <fullName evidence="2">Pyridoxal phosphate homeostasis protein</fullName>
        <shortName evidence="2">PLP homeostasis protein</shortName>
    </recommendedName>
</protein>
<dbReference type="PANTHER" id="PTHR10146:SF14">
    <property type="entry name" value="PYRIDOXAL PHOSPHATE HOMEOSTASIS PROTEIN"/>
    <property type="match status" value="1"/>
</dbReference>
<dbReference type="Proteomes" id="UP001501074">
    <property type="component" value="Unassembled WGS sequence"/>
</dbReference>
<dbReference type="PIRSF" id="PIRSF004848">
    <property type="entry name" value="YBL036c_PLPDEIII"/>
    <property type="match status" value="1"/>
</dbReference>
<dbReference type="InterPro" id="IPR029066">
    <property type="entry name" value="PLP-binding_barrel"/>
</dbReference>
<reference evidence="6" key="1">
    <citation type="journal article" date="2019" name="Int. J. Syst. Evol. Microbiol.">
        <title>The Global Catalogue of Microorganisms (GCM) 10K type strain sequencing project: providing services to taxonomists for standard genome sequencing and annotation.</title>
        <authorList>
            <consortium name="The Broad Institute Genomics Platform"/>
            <consortium name="The Broad Institute Genome Sequencing Center for Infectious Disease"/>
            <person name="Wu L."/>
            <person name="Ma J."/>
        </authorList>
    </citation>
    <scope>NUCLEOTIDE SEQUENCE [LARGE SCALE GENOMIC DNA]</scope>
    <source>
        <strain evidence="6">JCM 16902</strain>
    </source>
</reference>
<keyword evidence="6" id="KW-1185">Reference proteome</keyword>
<dbReference type="NCBIfam" id="TIGR00044">
    <property type="entry name" value="YggS family pyridoxal phosphate-dependent enzyme"/>
    <property type="match status" value="1"/>
</dbReference>
<dbReference type="CDD" id="cd00635">
    <property type="entry name" value="PLPDE_III_YBL036c_like"/>
    <property type="match status" value="1"/>
</dbReference>
<dbReference type="EMBL" id="BAAAZO010000009">
    <property type="protein sequence ID" value="GAA3626480.1"/>
    <property type="molecule type" value="Genomic_DNA"/>
</dbReference>
<name>A0ABP7A7Q1_9ACTN</name>
<dbReference type="SUPFAM" id="SSF51419">
    <property type="entry name" value="PLP-binding barrel"/>
    <property type="match status" value="1"/>
</dbReference>
<dbReference type="InterPro" id="IPR011078">
    <property type="entry name" value="PyrdxlP_homeostasis"/>
</dbReference>
<dbReference type="Pfam" id="PF01168">
    <property type="entry name" value="Ala_racemase_N"/>
    <property type="match status" value="1"/>
</dbReference>
<proteinExistence type="inferred from homology"/>
<keyword evidence="1 2" id="KW-0663">Pyridoxal phosphate</keyword>
<dbReference type="HAMAP" id="MF_02087">
    <property type="entry name" value="PLP_homeostasis"/>
    <property type="match status" value="1"/>
</dbReference>
<sequence>MVERQEELAIGLESVRSQVAKACTEAGRDPAGATLVVVTKTYPASDIRLLAGLGVREVGESRDQEASPKVEESADLNLDWHFIGRLQSNKARHVARYAHSVHSVDRPGLISGLQRGAAEAGRTVRCFLQISLDGDSSRGGALAQDVPALADAVAASENLQLAGLMAVSPVTWDPNRAFSDLLDASAHLREQHPEAIDISGGMSGDFMQALRHGATHLRVGSAVLGQRPPLG</sequence>
<evidence type="ECO:0000313" key="6">
    <source>
        <dbReference type="Proteomes" id="UP001501074"/>
    </source>
</evidence>
<organism evidence="5 6">
    <name type="scientific">Kineosporia mesophila</name>
    <dbReference type="NCBI Taxonomy" id="566012"/>
    <lineage>
        <taxon>Bacteria</taxon>
        <taxon>Bacillati</taxon>
        <taxon>Actinomycetota</taxon>
        <taxon>Actinomycetes</taxon>
        <taxon>Kineosporiales</taxon>
        <taxon>Kineosporiaceae</taxon>
        <taxon>Kineosporia</taxon>
    </lineage>
</organism>
<dbReference type="PANTHER" id="PTHR10146">
    <property type="entry name" value="PROLINE SYNTHETASE CO-TRANSCRIBED BACTERIAL HOMOLOG PROTEIN"/>
    <property type="match status" value="1"/>
</dbReference>
<evidence type="ECO:0000256" key="1">
    <source>
        <dbReference type="ARBA" id="ARBA00022898"/>
    </source>
</evidence>
<comment type="caution">
    <text evidence="5">The sequence shown here is derived from an EMBL/GenBank/DDBJ whole genome shotgun (WGS) entry which is preliminary data.</text>
</comment>
<feature type="domain" description="Alanine racemase N-terminal" evidence="4">
    <location>
        <begin position="12"/>
        <end position="228"/>
    </location>
</feature>
<evidence type="ECO:0000256" key="3">
    <source>
        <dbReference type="RuleBase" id="RU004514"/>
    </source>
</evidence>
<feature type="modified residue" description="N6-(pyridoxal phosphate)lysine" evidence="2">
    <location>
        <position position="40"/>
    </location>
</feature>
<comment type="function">
    <text evidence="2">Pyridoxal 5'-phosphate (PLP)-binding protein, which is involved in PLP homeostasis.</text>
</comment>
<dbReference type="Gene3D" id="3.20.20.10">
    <property type="entry name" value="Alanine racemase"/>
    <property type="match status" value="1"/>
</dbReference>
<evidence type="ECO:0000259" key="4">
    <source>
        <dbReference type="Pfam" id="PF01168"/>
    </source>
</evidence>